<protein>
    <submittedName>
        <fullName evidence="1">Flagellar hook-length control protein FliK</fullName>
    </submittedName>
</protein>
<dbReference type="EMBL" id="BBNQ01000001">
    <property type="protein sequence ID" value="GAL60869.1"/>
    <property type="molecule type" value="Genomic_DNA"/>
</dbReference>
<sequence>MPVVPSVGFQIRTLPVGYKRVNFNNRSYYAHNGIYFVKVNNYYEVITPEIGTVVYELPEDVEKVTIDGARYYEFNNVLYEKIQVDGTRAYEVIGFVEN</sequence>
<dbReference type="InterPro" id="IPR045398">
    <property type="entry name" value="DUF6515"/>
</dbReference>
<gene>
    <name evidence="1" type="ORF">JCM19300_3807</name>
</gene>
<reference evidence="1 2" key="1">
    <citation type="journal article" date="2014" name="Genome Announc.">
        <title>Draft Genome Sequences of Marine Flavobacterium Algibacter lectus Strains SS8 and NR4.</title>
        <authorList>
            <person name="Takatani N."/>
            <person name="Nakanishi M."/>
            <person name="Meirelles P."/>
            <person name="Mino S."/>
            <person name="Suda W."/>
            <person name="Oshima K."/>
            <person name="Hattori M."/>
            <person name="Ohkuma M."/>
            <person name="Hosokawa M."/>
            <person name="Miyashita K."/>
            <person name="Thompson F.L."/>
            <person name="Niwa A."/>
            <person name="Sawabe T."/>
            <person name="Sawabe T."/>
        </authorList>
    </citation>
    <scope>NUCLEOTIDE SEQUENCE [LARGE SCALE GENOMIC DNA]</scope>
    <source>
        <strain evidence="1 2">JCM 19300</strain>
    </source>
</reference>
<evidence type="ECO:0000313" key="1">
    <source>
        <dbReference type="EMBL" id="GAL60869.1"/>
    </source>
</evidence>
<proteinExistence type="predicted"/>
<keyword evidence="1" id="KW-0969">Cilium</keyword>
<keyword evidence="1" id="KW-0966">Cell projection</keyword>
<dbReference type="OrthoDB" id="952191at2"/>
<accession>A0A090VBV7</accession>
<evidence type="ECO:0000313" key="2">
    <source>
        <dbReference type="Proteomes" id="UP000029644"/>
    </source>
</evidence>
<dbReference type="Proteomes" id="UP000029644">
    <property type="component" value="Unassembled WGS sequence"/>
</dbReference>
<comment type="caution">
    <text evidence="1">The sequence shown here is derived from an EMBL/GenBank/DDBJ whole genome shotgun (WGS) entry which is preliminary data.</text>
</comment>
<dbReference type="Pfam" id="PF20125">
    <property type="entry name" value="DUF6515"/>
    <property type="match status" value="1"/>
</dbReference>
<organism evidence="1 2">
    <name type="scientific">Algibacter lectus</name>
    <dbReference type="NCBI Taxonomy" id="221126"/>
    <lineage>
        <taxon>Bacteria</taxon>
        <taxon>Pseudomonadati</taxon>
        <taxon>Bacteroidota</taxon>
        <taxon>Flavobacteriia</taxon>
        <taxon>Flavobacteriales</taxon>
        <taxon>Flavobacteriaceae</taxon>
        <taxon>Algibacter</taxon>
    </lineage>
</organism>
<dbReference type="AlphaFoldDB" id="A0A090VBV7"/>
<keyword evidence="1" id="KW-0282">Flagellum</keyword>
<name>A0A090VBV7_9FLAO</name>